<evidence type="ECO:0000256" key="1">
    <source>
        <dbReference type="ARBA" id="ARBA00022614"/>
    </source>
</evidence>
<dbReference type="PANTHER" id="PTHR36766">
    <property type="entry name" value="PLANT BROAD-SPECTRUM MILDEW RESISTANCE PROTEIN RPW8"/>
    <property type="match status" value="1"/>
</dbReference>
<accession>A0AB40BW05</accession>
<dbReference type="InterPro" id="IPR027417">
    <property type="entry name" value="P-loop_NTPase"/>
</dbReference>
<evidence type="ECO:0000313" key="8">
    <source>
        <dbReference type="RefSeq" id="XP_039130842.1"/>
    </source>
</evidence>
<dbReference type="InterPro" id="IPR032675">
    <property type="entry name" value="LRR_dom_sf"/>
</dbReference>
<evidence type="ECO:0000256" key="3">
    <source>
        <dbReference type="ARBA" id="ARBA00022821"/>
    </source>
</evidence>
<evidence type="ECO:0000313" key="7">
    <source>
        <dbReference type="Proteomes" id="UP001515500"/>
    </source>
</evidence>
<dbReference type="InterPro" id="IPR042197">
    <property type="entry name" value="Apaf_helical"/>
</dbReference>
<dbReference type="Pfam" id="PF25019">
    <property type="entry name" value="LRR_R13L1-DRL21"/>
    <property type="match status" value="1"/>
</dbReference>
<dbReference type="InterPro" id="IPR036388">
    <property type="entry name" value="WH-like_DNA-bd_sf"/>
</dbReference>
<keyword evidence="2" id="KW-0677">Repeat</keyword>
<evidence type="ECO:0000259" key="6">
    <source>
        <dbReference type="Pfam" id="PF25019"/>
    </source>
</evidence>
<dbReference type="Gene3D" id="3.40.50.300">
    <property type="entry name" value="P-loop containing nucleotide triphosphate hydrolases"/>
    <property type="match status" value="1"/>
</dbReference>
<sequence>MVHNFYLANDLLCRHSLMNFRSATLSIFVSSDASWNHSTGKAGFGFIIYTNFHSILLAGLPVVLLLSSEAELLGQSILANNEIQRPISIQSSRPEPAKALNYSQIDRLLNFLSLQNSDIHRLICIQSRSKNFNTGNYQTSTGFMVLFLQELRNKLQASLAATRSRNFNKGDYQTSSEFMAVSLQELRNKLQASLAATPLSSSIIMELEKLSLAMTSLESAKKKPNKKSNDVKSWLYELQQAAYDAYDFLQCLPLRALEENGMEKVVLQQTELIIKDIQKRLEKLMEEQPPYAAVHHHLQQSDDMNSKISSLGIPPDEVRVVGRDEDRAKMIQLLTFEESSQMELSLIAIVGRAGVGKSTLARLVYDDERVASHFPLKFWVSASEIHDNASLLRSVASSLSSYKYKFEREHNHEGWKDHLAASRFLLVLDDFCCGVIECRRLCDLFGTETRGSKIVISVEDEEIVKNMGLHYLSCYPKELCHEDSWSLFKECACLNLGTTQVSRKFEQVGRKIVKKLEGLPLAARMVGCLLCSNTDLTDWKIILNADVWKAKADDLYGIPAALWLSYKHLPSHIKRSLAYCSVFPRGHIFNREDLIHMWIAQGLIQPQEGTRMEDSGIEYFDYLVRRSFFRSIEPDNDMAPMFRKLARPDYVMHDVIHKLAVVIALGESLRISGGDKSYENVERTQRNHEIQRKKVRHLYLQSDCLALSEVLGLSMLGDIETLVFYRTNELSFDYDSLFKRLTSVRVLYLCDKELEVMPESIGELKQLRCLNLSKTSIVAVPEQVCGLFNLQTLKLDWDAPRFHVTYCEKFPEGMSKLINLRHFKARDCKIPKIGRLTCLQDLEEFIVSREEGHKIEELKYMNQITGSLALHYLDNVYTEEEAKEAALNDKEHLEDLYLSWRLPGVFQEDTIFEALKPHPNLKKLTIARNLETATPSWLEDGSLCNLESLRISQCHNFDLLLLGQLQSLKSLWVNDLSELLWLGPRCWNGGEDVLFLPCLSQLHIEECFSLTELIPLPPTLETLQLKQVGLQVLPGFQQSRSSSASSFSLTSVHISDCYRLTSLQVGLLQHQNQHQLQALTRLTISNCNQLLYLPDHGFSALNSLQFLHIERCKNLKYKRVENENANANLPSSLLELKIMECPHLTNDSFFMGLESLHSLTSLKISCGLGKQPQEVELLTSLPHQLLQQMKALTELSIIRCRGLELLGFESLVSLKTMKIIGCRKLQTECSSLVDTSPLPLEYMEIKESSLQILTEQLMSRLTFLRELKLVHYCPMASFPKSMDDGLHCLVSLQRLHFLLCHKLRALPDELASIPFLKELYIIDCKKLKCLPDKGVPLSLELLVIHGCGDLYYRCLDGGEDWPKISHAFVQAEYGSSDDSS</sequence>
<dbReference type="Gene3D" id="3.80.10.10">
    <property type="entry name" value="Ribonuclease Inhibitor"/>
    <property type="match status" value="3"/>
</dbReference>
<evidence type="ECO:0000259" key="4">
    <source>
        <dbReference type="Pfam" id="PF00931"/>
    </source>
</evidence>
<reference evidence="8" key="1">
    <citation type="submission" date="2025-08" db="UniProtKB">
        <authorList>
            <consortium name="RefSeq"/>
        </authorList>
    </citation>
    <scope>IDENTIFICATION</scope>
</reference>
<gene>
    <name evidence="8" type="primary">LOC120267216</name>
</gene>
<dbReference type="InterPro" id="IPR058922">
    <property type="entry name" value="WHD_DRP"/>
</dbReference>
<dbReference type="PANTHER" id="PTHR36766:SF70">
    <property type="entry name" value="DISEASE RESISTANCE PROTEIN RGA4"/>
    <property type="match status" value="1"/>
</dbReference>
<proteinExistence type="predicted"/>
<evidence type="ECO:0000259" key="5">
    <source>
        <dbReference type="Pfam" id="PF23559"/>
    </source>
</evidence>
<dbReference type="PRINTS" id="PR00364">
    <property type="entry name" value="DISEASERSIST"/>
</dbReference>
<dbReference type="SUPFAM" id="SSF52058">
    <property type="entry name" value="L domain-like"/>
    <property type="match status" value="2"/>
</dbReference>
<dbReference type="GO" id="GO:0006952">
    <property type="term" value="P:defense response"/>
    <property type="evidence" value="ECO:0007669"/>
    <property type="project" value="UniProtKB-KW"/>
</dbReference>
<keyword evidence="1" id="KW-0433">Leucine-rich repeat</keyword>
<dbReference type="InterPro" id="IPR002182">
    <property type="entry name" value="NB-ARC"/>
</dbReference>
<dbReference type="SUPFAM" id="SSF52540">
    <property type="entry name" value="P-loop containing nucleoside triphosphate hydrolases"/>
    <property type="match status" value="1"/>
</dbReference>
<name>A0AB40BW05_DIOCR</name>
<dbReference type="Pfam" id="PF23559">
    <property type="entry name" value="WHD_DRP"/>
    <property type="match status" value="1"/>
</dbReference>
<dbReference type="GO" id="GO:0043531">
    <property type="term" value="F:ADP binding"/>
    <property type="evidence" value="ECO:0007669"/>
    <property type="project" value="InterPro"/>
</dbReference>
<dbReference type="Gene3D" id="1.10.10.10">
    <property type="entry name" value="Winged helix-like DNA-binding domain superfamily/Winged helix DNA-binding domain"/>
    <property type="match status" value="1"/>
</dbReference>
<dbReference type="Gene3D" id="1.10.8.430">
    <property type="entry name" value="Helical domain of apoptotic protease-activating factors"/>
    <property type="match status" value="1"/>
</dbReference>
<organism evidence="7 8">
    <name type="scientific">Dioscorea cayennensis subsp. rotundata</name>
    <name type="common">White Guinea yam</name>
    <name type="synonym">Dioscorea rotundata</name>
    <dbReference type="NCBI Taxonomy" id="55577"/>
    <lineage>
        <taxon>Eukaryota</taxon>
        <taxon>Viridiplantae</taxon>
        <taxon>Streptophyta</taxon>
        <taxon>Embryophyta</taxon>
        <taxon>Tracheophyta</taxon>
        <taxon>Spermatophyta</taxon>
        <taxon>Magnoliopsida</taxon>
        <taxon>Liliopsida</taxon>
        <taxon>Dioscoreales</taxon>
        <taxon>Dioscoreaceae</taxon>
        <taxon>Dioscorea</taxon>
    </lineage>
</organism>
<keyword evidence="3" id="KW-0611">Plant defense</keyword>
<feature type="domain" description="R13L1/DRL21-like LRR repeat region" evidence="6">
    <location>
        <begin position="855"/>
        <end position="974"/>
    </location>
</feature>
<feature type="domain" description="Disease resistance protein winged helix" evidence="5">
    <location>
        <begin position="582"/>
        <end position="660"/>
    </location>
</feature>
<feature type="domain" description="NB-ARC" evidence="4">
    <location>
        <begin position="333"/>
        <end position="492"/>
    </location>
</feature>
<dbReference type="GeneID" id="120267216"/>
<dbReference type="Proteomes" id="UP001515500">
    <property type="component" value="Chromosome 8"/>
</dbReference>
<dbReference type="Pfam" id="PF00931">
    <property type="entry name" value="NB-ARC"/>
    <property type="match status" value="1"/>
</dbReference>
<keyword evidence="7" id="KW-1185">Reference proteome</keyword>
<protein>
    <submittedName>
        <fullName evidence="8">Disease resistance protein RGA3</fullName>
    </submittedName>
</protein>
<dbReference type="InterPro" id="IPR056789">
    <property type="entry name" value="LRR_R13L1-DRL21"/>
</dbReference>
<dbReference type="RefSeq" id="XP_039130842.1">
    <property type="nucleotide sequence ID" value="XM_039274908.1"/>
</dbReference>
<evidence type="ECO:0000256" key="2">
    <source>
        <dbReference type="ARBA" id="ARBA00022737"/>
    </source>
</evidence>